<sequence>MKLFWVGGTLLLLTAVAAAVNYVLHITTGEPVPLARAKALYRWCIVVVLGTFNVWIFGRVIDGMRALM</sequence>
<dbReference type="EMBL" id="JBBUTH010000001">
    <property type="protein sequence ID" value="MEK8049358.1"/>
    <property type="molecule type" value="Genomic_DNA"/>
</dbReference>
<feature type="transmembrane region" description="Helical" evidence="1">
    <location>
        <begin position="39"/>
        <end position="58"/>
    </location>
</feature>
<keyword evidence="1" id="KW-0472">Membrane</keyword>
<comment type="caution">
    <text evidence="2">The sequence shown here is derived from an EMBL/GenBank/DDBJ whole genome shotgun (WGS) entry which is preliminary data.</text>
</comment>
<dbReference type="Proteomes" id="UP001365405">
    <property type="component" value="Unassembled WGS sequence"/>
</dbReference>
<gene>
    <name evidence="2" type="ORF">AACH10_03810</name>
</gene>
<reference evidence="2 3" key="1">
    <citation type="submission" date="2024-04" db="EMBL/GenBank/DDBJ databases">
        <title>Novel species of the genus Ideonella isolated from streams.</title>
        <authorList>
            <person name="Lu H."/>
        </authorList>
    </citation>
    <scope>NUCLEOTIDE SEQUENCE [LARGE SCALE GENOMIC DNA]</scope>
    <source>
        <strain evidence="2 3">DXS22W</strain>
    </source>
</reference>
<keyword evidence="1" id="KW-0812">Transmembrane</keyword>
<evidence type="ECO:0000256" key="1">
    <source>
        <dbReference type="SAM" id="Phobius"/>
    </source>
</evidence>
<evidence type="ECO:0000313" key="3">
    <source>
        <dbReference type="Proteomes" id="UP001365405"/>
    </source>
</evidence>
<keyword evidence="3" id="KW-1185">Reference proteome</keyword>
<protein>
    <submittedName>
        <fullName evidence="2">Uncharacterized protein</fullName>
    </submittedName>
</protein>
<dbReference type="RefSeq" id="WP_341409026.1">
    <property type="nucleotide sequence ID" value="NZ_JBBUTH010000001.1"/>
</dbReference>
<name>A0ABU9CBW2_9BURK</name>
<keyword evidence="1" id="KW-1133">Transmembrane helix</keyword>
<evidence type="ECO:0000313" key="2">
    <source>
        <dbReference type="EMBL" id="MEK8049358.1"/>
    </source>
</evidence>
<accession>A0ABU9CBW2</accession>
<proteinExistence type="predicted"/>
<organism evidence="2 3">
    <name type="scientific">Pseudaquabacterium inlustre</name>
    <dbReference type="NCBI Taxonomy" id="2984192"/>
    <lineage>
        <taxon>Bacteria</taxon>
        <taxon>Pseudomonadati</taxon>
        <taxon>Pseudomonadota</taxon>
        <taxon>Betaproteobacteria</taxon>
        <taxon>Burkholderiales</taxon>
        <taxon>Sphaerotilaceae</taxon>
        <taxon>Pseudaquabacterium</taxon>
    </lineage>
</organism>